<name>A0ABU8JIG8_DICCH</name>
<dbReference type="PANTHER" id="PTHR30126">
    <property type="entry name" value="HTH-TYPE TRANSCRIPTIONAL REGULATOR"/>
    <property type="match status" value="1"/>
</dbReference>
<keyword evidence="6" id="KW-1185">Reference proteome</keyword>
<comment type="similarity">
    <text evidence="1">Belongs to the LysR transcriptional regulatory family.</text>
</comment>
<dbReference type="SUPFAM" id="SSF46785">
    <property type="entry name" value="Winged helix' DNA-binding domain"/>
    <property type="match status" value="1"/>
</dbReference>
<dbReference type="InterPro" id="IPR036388">
    <property type="entry name" value="WH-like_DNA-bd_sf"/>
</dbReference>
<feature type="domain" description="HTH lysR-type" evidence="4">
    <location>
        <begin position="4"/>
        <end position="61"/>
    </location>
</feature>
<gene>
    <name evidence="5" type="ORF">WCU84_03690</name>
</gene>
<sequence length="84" mass="9372">MARLNLELLETFTTVMREGSFSAAANRLNLSQPAVNQQFRQLEHYFGVRLAERSGNGIGQYRGYQGNGAGRAGMQHRTKTVVEL</sequence>
<dbReference type="Proteomes" id="UP001359469">
    <property type="component" value="Unassembled WGS sequence"/>
</dbReference>
<keyword evidence="3" id="KW-0804">Transcription</keyword>
<dbReference type="InterPro" id="IPR000847">
    <property type="entry name" value="LysR_HTH_N"/>
</dbReference>
<evidence type="ECO:0000256" key="1">
    <source>
        <dbReference type="ARBA" id="ARBA00009437"/>
    </source>
</evidence>
<dbReference type="EMBL" id="JBBBOO010000002">
    <property type="protein sequence ID" value="MEI7062781.1"/>
    <property type="molecule type" value="Genomic_DNA"/>
</dbReference>
<accession>A0ABU8JIG8</accession>
<dbReference type="PROSITE" id="PS50931">
    <property type="entry name" value="HTH_LYSR"/>
    <property type="match status" value="1"/>
</dbReference>
<evidence type="ECO:0000313" key="5">
    <source>
        <dbReference type="EMBL" id="MEI7062781.1"/>
    </source>
</evidence>
<dbReference type="PRINTS" id="PR00039">
    <property type="entry name" value="HTHLYSR"/>
</dbReference>
<dbReference type="InterPro" id="IPR036390">
    <property type="entry name" value="WH_DNA-bd_sf"/>
</dbReference>
<protein>
    <submittedName>
        <fullName evidence="5">LysR family transcriptional regulator</fullName>
    </submittedName>
</protein>
<reference evidence="5 6" key="1">
    <citation type="submission" date="2024-03" db="EMBL/GenBank/DDBJ databases">
        <title>Analysis of soft rot Pectobacteriaceae population diversity in US potato growing regions between 2016 and 2022.</title>
        <authorList>
            <person name="Ma X."/>
            <person name="Zhang X."/>
            <person name="Stodghill P."/>
            <person name="Rioux R."/>
            <person name="Babler B."/>
            <person name="Shrestha S."/>
            <person name="Babler B."/>
            <person name="Rivedal H."/>
            <person name="Frost K."/>
            <person name="Hao J."/>
            <person name="Secor G."/>
            <person name="Swingle B."/>
        </authorList>
    </citation>
    <scope>NUCLEOTIDE SEQUENCE [LARGE SCALE GENOMIC DNA]</scope>
    <source>
        <strain evidence="5 6">SR64</strain>
    </source>
</reference>
<proteinExistence type="inferred from homology"/>
<organism evidence="5 6">
    <name type="scientific">Dickeya chrysanthemi</name>
    <name type="common">Pectobacterium chrysanthemi</name>
    <name type="synonym">Erwinia chrysanthemi</name>
    <dbReference type="NCBI Taxonomy" id="556"/>
    <lineage>
        <taxon>Bacteria</taxon>
        <taxon>Pseudomonadati</taxon>
        <taxon>Pseudomonadota</taxon>
        <taxon>Gammaproteobacteria</taxon>
        <taxon>Enterobacterales</taxon>
        <taxon>Pectobacteriaceae</taxon>
        <taxon>Dickeya</taxon>
    </lineage>
</organism>
<dbReference type="PANTHER" id="PTHR30126:SF39">
    <property type="entry name" value="HTH-TYPE TRANSCRIPTIONAL REGULATOR CYSL"/>
    <property type="match status" value="1"/>
</dbReference>
<comment type="caution">
    <text evidence="5">The sequence shown here is derived from an EMBL/GenBank/DDBJ whole genome shotgun (WGS) entry which is preliminary data.</text>
</comment>
<dbReference type="RefSeq" id="WP_336728991.1">
    <property type="nucleotide sequence ID" value="NZ_JBBBOO010000002.1"/>
</dbReference>
<dbReference type="Pfam" id="PF00126">
    <property type="entry name" value="HTH_1"/>
    <property type="match status" value="1"/>
</dbReference>
<evidence type="ECO:0000256" key="3">
    <source>
        <dbReference type="ARBA" id="ARBA00023163"/>
    </source>
</evidence>
<evidence type="ECO:0000313" key="6">
    <source>
        <dbReference type="Proteomes" id="UP001359469"/>
    </source>
</evidence>
<dbReference type="Gene3D" id="1.10.10.10">
    <property type="entry name" value="Winged helix-like DNA-binding domain superfamily/Winged helix DNA-binding domain"/>
    <property type="match status" value="1"/>
</dbReference>
<evidence type="ECO:0000256" key="2">
    <source>
        <dbReference type="ARBA" id="ARBA00023015"/>
    </source>
</evidence>
<evidence type="ECO:0000259" key="4">
    <source>
        <dbReference type="PROSITE" id="PS50931"/>
    </source>
</evidence>
<keyword evidence="2" id="KW-0805">Transcription regulation</keyword>